<dbReference type="Gene3D" id="1.10.8.1170">
    <property type="match status" value="1"/>
</dbReference>
<evidence type="ECO:0000256" key="1">
    <source>
        <dbReference type="SAM" id="MobiDB-lite"/>
    </source>
</evidence>
<feature type="region of interest" description="Disordered" evidence="1">
    <location>
        <begin position="24"/>
        <end position="48"/>
    </location>
</feature>
<feature type="compositionally biased region" description="Low complexity" evidence="1">
    <location>
        <begin position="32"/>
        <end position="48"/>
    </location>
</feature>
<proteinExistence type="predicted"/>
<evidence type="ECO:0000313" key="3">
    <source>
        <dbReference type="EMBL" id="GFR71297.1"/>
    </source>
</evidence>
<name>A0AAV4FDF2_9GAST</name>
<accession>A0AAV4FDF2</accession>
<dbReference type="EMBL" id="BMAT01000690">
    <property type="protein sequence ID" value="GFR71297.1"/>
    <property type="molecule type" value="Genomic_DNA"/>
</dbReference>
<gene>
    <name evidence="3" type="ORF">ElyMa_000350200</name>
</gene>
<keyword evidence="4" id="KW-1185">Reference proteome</keyword>
<organism evidence="3 4">
    <name type="scientific">Elysia marginata</name>
    <dbReference type="NCBI Taxonomy" id="1093978"/>
    <lineage>
        <taxon>Eukaryota</taxon>
        <taxon>Metazoa</taxon>
        <taxon>Spiralia</taxon>
        <taxon>Lophotrochozoa</taxon>
        <taxon>Mollusca</taxon>
        <taxon>Gastropoda</taxon>
        <taxon>Heterobranchia</taxon>
        <taxon>Euthyneura</taxon>
        <taxon>Panpulmonata</taxon>
        <taxon>Sacoglossa</taxon>
        <taxon>Placobranchoidea</taxon>
        <taxon>Plakobranchidae</taxon>
        <taxon>Elysia</taxon>
    </lineage>
</organism>
<evidence type="ECO:0000256" key="2">
    <source>
        <dbReference type="SAM" id="Phobius"/>
    </source>
</evidence>
<feature type="transmembrane region" description="Helical" evidence="2">
    <location>
        <begin position="45"/>
        <end position="64"/>
    </location>
</feature>
<comment type="caution">
    <text evidence="3">The sequence shown here is derived from an EMBL/GenBank/DDBJ whole genome shotgun (WGS) entry which is preliminary data.</text>
</comment>
<evidence type="ECO:0000313" key="4">
    <source>
        <dbReference type="Proteomes" id="UP000762676"/>
    </source>
</evidence>
<dbReference type="AlphaFoldDB" id="A0AAV4FDF2"/>
<keyword evidence="2" id="KW-1133">Transmembrane helix</keyword>
<protein>
    <submittedName>
        <fullName evidence="3">Uncharacterized protein</fullName>
    </submittedName>
</protein>
<reference evidence="3 4" key="1">
    <citation type="journal article" date="2021" name="Elife">
        <title>Chloroplast acquisition without the gene transfer in kleptoplastic sea slugs, Plakobranchus ocellatus.</title>
        <authorList>
            <person name="Maeda T."/>
            <person name="Takahashi S."/>
            <person name="Yoshida T."/>
            <person name="Shimamura S."/>
            <person name="Takaki Y."/>
            <person name="Nagai Y."/>
            <person name="Toyoda A."/>
            <person name="Suzuki Y."/>
            <person name="Arimoto A."/>
            <person name="Ishii H."/>
            <person name="Satoh N."/>
            <person name="Nishiyama T."/>
            <person name="Hasebe M."/>
            <person name="Maruyama T."/>
            <person name="Minagawa J."/>
            <person name="Obokata J."/>
            <person name="Shigenobu S."/>
        </authorList>
    </citation>
    <scope>NUCLEOTIDE SEQUENCE [LARGE SCALE GENOMIC DNA]</scope>
</reference>
<sequence length="76" mass="7809">MSVENHKGTEDTYAWSEIVSPSVQARDGSGGASSSSGSNSSSSSSSSSIVVVVVVVVVVVAVVLDEKVLFCFKLIE</sequence>
<keyword evidence="2" id="KW-0472">Membrane</keyword>
<keyword evidence="2" id="KW-0812">Transmembrane</keyword>
<dbReference type="Proteomes" id="UP000762676">
    <property type="component" value="Unassembled WGS sequence"/>
</dbReference>